<name>A0AB37GAZ3_CORAY</name>
<comment type="catalytic activity">
    <reaction evidence="7">
        <text>a 2'-deoxyadenosine in DNA + S-adenosyl-L-methionine = an N(6)-methyl-2'-deoxyadenosine in DNA + S-adenosyl-L-homocysteine + H(+)</text>
        <dbReference type="Rhea" id="RHEA:15197"/>
        <dbReference type="Rhea" id="RHEA-COMP:12418"/>
        <dbReference type="Rhea" id="RHEA-COMP:12419"/>
        <dbReference type="ChEBI" id="CHEBI:15378"/>
        <dbReference type="ChEBI" id="CHEBI:57856"/>
        <dbReference type="ChEBI" id="CHEBI:59789"/>
        <dbReference type="ChEBI" id="CHEBI:90615"/>
        <dbReference type="ChEBI" id="CHEBI:90616"/>
        <dbReference type="EC" id="2.1.1.72"/>
    </reaction>
</comment>
<evidence type="ECO:0000259" key="9">
    <source>
        <dbReference type="Pfam" id="PF02384"/>
    </source>
</evidence>
<protein>
    <recommendedName>
        <fullName evidence="2">site-specific DNA-methyltransferase (adenine-specific)</fullName>
        <ecNumber evidence="2">2.1.1.72</ecNumber>
    </recommendedName>
</protein>
<dbReference type="PANTHER" id="PTHR42933:SF3">
    <property type="entry name" value="TYPE I RESTRICTION ENZYME MJAVIII METHYLASE SUBUNIT"/>
    <property type="match status" value="1"/>
</dbReference>
<accession>A0AB37GAZ3</accession>
<dbReference type="Gene3D" id="1.20.1260.30">
    <property type="match status" value="1"/>
</dbReference>
<feature type="region of interest" description="Disordered" evidence="8">
    <location>
        <begin position="417"/>
        <end position="441"/>
    </location>
</feature>
<dbReference type="InterPro" id="IPR038333">
    <property type="entry name" value="T1MK-like_N_sf"/>
</dbReference>
<evidence type="ECO:0000259" key="10">
    <source>
        <dbReference type="Pfam" id="PF12161"/>
    </source>
</evidence>
<keyword evidence="6" id="KW-0680">Restriction system</keyword>
<dbReference type="CDD" id="cd02440">
    <property type="entry name" value="AdoMet_MTases"/>
    <property type="match status" value="1"/>
</dbReference>
<dbReference type="AlphaFoldDB" id="A0AB37GAZ3"/>
<evidence type="ECO:0000256" key="2">
    <source>
        <dbReference type="ARBA" id="ARBA00011900"/>
    </source>
</evidence>
<dbReference type="Pfam" id="PF02384">
    <property type="entry name" value="N6_Mtase"/>
    <property type="match status" value="1"/>
</dbReference>
<dbReference type="PRINTS" id="PR00507">
    <property type="entry name" value="N12N6MTFRASE"/>
</dbReference>
<keyword evidence="4" id="KW-0808">Transferase</keyword>
<dbReference type="REBASE" id="469534">
    <property type="entry name" value="M.Cam938ORF6515P"/>
</dbReference>
<proteinExistence type="inferred from homology"/>
<feature type="domain" description="DNA methylase adenine-specific" evidence="9">
    <location>
        <begin position="145"/>
        <end position="407"/>
    </location>
</feature>
<dbReference type="InterPro" id="IPR029063">
    <property type="entry name" value="SAM-dependent_MTases_sf"/>
</dbReference>
<evidence type="ECO:0000256" key="7">
    <source>
        <dbReference type="ARBA" id="ARBA00047942"/>
    </source>
</evidence>
<keyword evidence="14" id="KW-1185">Reference proteome</keyword>
<dbReference type="GO" id="GO:0009307">
    <property type="term" value="P:DNA restriction-modification system"/>
    <property type="evidence" value="ECO:0007669"/>
    <property type="project" value="UniProtKB-KW"/>
</dbReference>
<evidence type="ECO:0000256" key="6">
    <source>
        <dbReference type="ARBA" id="ARBA00022747"/>
    </source>
</evidence>
<dbReference type="InterPro" id="IPR022749">
    <property type="entry name" value="D12N6_MeTrfase_N"/>
</dbReference>
<dbReference type="InterPro" id="IPR051537">
    <property type="entry name" value="DNA_Adenine_Mtase"/>
</dbReference>
<dbReference type="Pfam" id="PF12161">
    <property type="entry name" value="HsdM_N"/>
    <property type="match status" value="1"/>
</dbReference>
<dbReference type="InterPro" id="IPR002052">
    <property type="entry name" value="DNA_methylase_N6_adenine_CS"/>
</dbReference>
<dbReference type="EMBL" id="CP066023">
    <property type="protein sequence ID" value="QQB81754.1"/>
    <property type="molecule type" value="Genomic_DNA"/>
</dbReference>
<evidence type="ECO:0000313" key="12">
    <source>
        <dbReference type="EMBL" id="QQB81754.1"/>
    </source>
</evidence>
<dbReference type="PANTHER" id="PTHR42933">
    <property type="entry name" value="SLR6095 PROTEIN"/>
    <property type="match status" value="1"/>
</dbReference>
<reference evidence="13 14" key="1">
    <citation type="submission" date="2020-12" db="EMBL/GenBank/DDBJ databases">
        <title>FDA dAtabase for Regulatory Grade micrObial Sequences (FDA-ARGOS): Supporting development and validation of Infectious Disease Dx tests.</title>
        <authorList>
            <person name="Sproer C."/>
            <person name="Gronow S."/>
            <person name="Severitt S."/>
            <person name="Schroder I."/>
            <person name="Tallon L."/>
            <person name="Sadzewicz L."/>
            <person name="Zhao X."/>
            <person name="Boylan J."/>
            <person name="Ott S."/>
            <person name="Bowen H."/>
            <person name="Vavikolanu K."/>
            <person name="Mehta A."/>
            <person name="Aluvathingal J."/>
            <person name="Nadendla S."/>
            <person name="Lowell S."/>
            <person name="Myers T."/>
            <person name="Yan Y."/>
            <person name="Sichtig H."/>
        </authorList>
    </citation>
    <scope>NUCLEOTIDE SEQUENCE [LARGE SCALE GENOMIC DNA]</scope>
    <source>
        <strain evidence="11 13">FDAARGOS_938</strain>
        <strain evidence="12 14">FDAARGOS_991</strain>
    </source>
</reference>
<evidence type="ECO:0000256" key="1">
    <source>
        <dbReference type="ARBA" id="ARBA00006594"/>
    </source>
</evidence>
<gene>
    <name evidence="11" type="ORF">I6G95_06515</name>
    <name evidence="12" type="ORF">I6H48_07090</name>
</gene>
<evidence type="ECO:0000313" key="11">
    <source>
        <dbReference type="EMBL" id="QPR29917.1"/>
    </source>
</evidence>
<evidence type="ECO:0000256" key="3">
    <source>
        <dbReference type="ARBA" id="ARBA00022603"/>
    </source>
</evidence>
<dbReference type="PROSITE" id="PS00092">
    <property type="entry name" value="N6_MTASE"/>
    <property type="match status" value="1"/>
</dbReference>
<dbReference type="EMBL" id="CP065628">
    <property type="protein sequence ID" value="QPR29917.1"/>
    <property type="molecule type" value="Genomic_DNA"/>
</dbReference>
<keyword evidence="5" id="KW-0949">S-adenosyl-L-methionine</keyword>
<evidence type="ECO:0000256" key="4">
    <source>
        <dbReference type="ARBA" id="ARBA00022679"/>
    </source>
</evidence>
<feature type="domain" description="N6 adenine-specific DNA methyltransferase N-terminal" evidence="10">
    <location>
        <begin position="6"/>
        <end position="137"/>
    </location>
</feature>
<dbReference type="GO" id="GO:0032259">
    <property type="term" value="P:methylation"/>
    <property type="evidence" value="ECO:0007669"/>
    <property type="project" value="UniProtKB-KW"/>
</dbReference>
<comment type="similarity">
    <text evidence="1">Belongs to the N(4)/N(6)-methyltransferase family.</text>
</comment>
<dbReference type="Gene3D" id="3.40.50.150">
    <property type="entry name" value="Vaccinia Virus protein VP39"/>
    <property type="match status" value="1"/>
</dbReference>
<evidence type="ECO:0000256" key="8">
    <source>
        <dbReference type="SAM" id="MobiDB-lite"/>
    </source>
</evidence>
<evidence type="ECO:0000313" key="14">
    <source>
        <dbReference type="Proteomes" id="UP000595198"/>
    </source>
</evidence>
<dbReference type="SUPFAM" id="SSF53335">
    <property type="entry name" value="S-adenosyl-L-methionine-dependent methyltransferases"/>
    <property type="match status" value="1"/>
</dbReference>
<dbReference type="GO" id="GO:0008170">
    <property type="term" value="F:N-methyltransferase activity"/>
    <property type="evidence" value="ECO:0007669"/>
    <property type="project" value="InterPro"/>
</dbReference>
<evidence type="ECO:0000256" key="5">
    <source>
        <dbReference type="ARBA" id="ARBA00022691"/>
    </source>
</evidence>
<keyword evidence="3 11" id="KW-0489">Methyltransferase</keyword>
<dbReference type="EC" id="2.1.1.72" evidence="2"/>
<evidence type="ECO:0000313" key="13">
    <source>
        <dbReference type="Proteomes" id="UP000594774"/>
    </source>
</evidence>
<dbReference type="GO" id="GO:0003677">
    <property type="term" value="F:DNA binding"/>
    <property type="evidence" value="ECO:0007669"/>
    <property type="project" value="InterPro"/>
</dbReference>
<dbReference type="Proteomes" id="UP000594774">
    <property type="component" value="Chromosome"/>
</dbReference>
<organism evidence="11 13">
    <name type="scientific">Corynebacterium amycolatum</name>
    <dbReference type="NCBI Taxonomy" id="43765"/>
    <lineage>
        <taxon>Bacteria</taxon>
        <taxon>Bacillati</taxon>
        <taxon>Actinomycetota</taxon>
        <taxon>Actinomycetes</taxon>
        <taxon>Mycobacteriales</taxon>
        <taxon>Corynebacteriaceae</taxon>
        <taxon>Corynebacterium</taxon>
    </lineage>
</organism>
<dbReference type="Proteomes" id="UP000595198">
    <property type="component" value="Chromosome"/>
</dbReference>
<dbReference type="GO" id="GO:0009007">
    <property type="term" value="F:site-specific DNA-methyltransferase (adenine-specific) activity"/>
    <property type="evidence" value="ECO:0007669"/>
    <property type="project" value="UniProtKB-EC"/>
</dbReference>
<dbReference type="RefSeq" id="WP_197914135.1">
    <property type="nucleotide sequence ID" value="NZ_CP065628.1"/>
</dbReference>
<dbReference type="InterPro" id="IPR003356">
    <property type="entry name" value="DNA_methylase_A-5"/>
</dbReference>
<sequence length="531" mass="59736">MITGALKNDVDRIWDVFWTGGITNPMNVIEQFTYLLFLRLLDEQQNSIDQQRSLGVPVPESRDIFGPDQQHLRWRDLLAVTDPTQVKNLMADEVFPFLRNLGADTNGATGEGVMAQHMRSANFGIENPNTLKSVMTLINKLDLRNKDFMGDLYEYMLSKLSVSGTNGQFRTSQLIIDLMVELMRPSPSERIIDPACGTAGFLVNASEWIRNHHSDELMKKSVRDNFEAHGLTGYDFDSTMVRISAMNMFMHGFNSPNIAYRDSLGTIPDEDKENFDLILANPPFAGSVDESNLDKELTSLGKTKKTELLFINRFLSLLRIGGRAAVIVPEGVLFGSTKAHKAIRKELVENQKLDAIIKLPSGAFKPYTGVSTAILCFTRTDSKANEDVWFYEVLADGRSLDDKRTELLPLNLLGPVPKDRLPKDDDPTDRPEPVELTAEQHEKNNLPDVVARFALREMSERERARTEQSFCVPVAEIADNDYDLSMNRYKEIVFEDVETRDPLEIIAEIEALDVEIAAGMKELKDLLGGAK</sequence>